<accession>A0A5C6DF54</accession>
<keyword evidence="1" id="KW-0677">Repeat</keyword>
<proteinExistence type="predicted"/>
<dbReference type="InterPro" id="IPR001258">
    <property type="entry name" value="NHL_repeat"/>
</dbReference>
<feature type="repeat" description="NHL" evidence="2">
    <location>
        <begin position="110"/>
        <end position="138"/>
    </location>
</feature>
<comment type="caution">
    <text evidence="4">The sequence shown here is derived from an EMBL/GenBank/DDBJ whole genome shotgun (WGS) entry which is preliminary data.</text>
</comment>
<dbReference type="NCBIfam" id="TIGR02595">
    <property type="entry name" value="PEP_CTERM"/>
    <property type="match status" value="1"/>
</dbReference>
<dbReference type="SUPFAM" id="SSF101898">
    <property type="entry name" value="NHL repeat"/>
    <property type="match status" value="1"/>
</dbReference>
<dbReference type="InterPro" id="IPR011042">
    <property type="entry name" value="6-blade_b-propeller_TolB-like"/>
</dbReference>
<evidence type="ECO:0000256" key="1">
    <source>
        <dbReference type="ARBA" id="ARBA00022737"/>
    </source>
</evidence>
<sequence precursor="true">MPTQTMRFLIGLLFVALLNTSSQAAILTTGYFSGTVEKFDEVTGAQTTFATFQPFTDGLSGIAYNPLNNRVYVSASNSGRIYMLNAQTGQDLGTFEVGVNGTSPLGGPAGPGGVAVGPTGNVYVTDLGANQVRVYDSNFTNLSNPGIITIPDPDELNIVTSGVGVDAGGNVYISTLENGIFRYDGVSVNSFNSNTLASAQIAIDASDNVYVGHGLAQASSVLEIDSLGNDSPFLTVAAADIGGAENGLGMSPSGVAIDENGDFIVAVLGNVNPFRDAEEIGGLLRYDSSGNLKDAIATNTAAFSSVTIVPSAVPEPSSFALLLTAVGVTSLFRRRRR</sequence>
<gene>
    <name evidence="4" type="ORF">Q31b_54080</name>
</gene>
<evidence type="ECO:0000313" key="4">
    <source>
        <dbReference type="EMBL" id="TWU35312.1"/>
    </source>
</evidence>
<dbReference type="GO" id="GO:0008270">
    <property type="term" value="F:zinc ion binding"/>
    <property type="evidence" value="ECO:0007669"/>
    <property type="project" value="UniProtKB-KW"/>
</dbReference>
<dbReference type="InterPro" id="IPR013424">
    <property type="entry name" value="Ice-binding_C"/>
</dbReference>
<dbReference type="PROSITE" id="PS51125">
    <property type="entry name" value="NHL"/>
    <property type="match status" value="1"/>
</dbReference>
<feature type="signal peptide" evidence="3">
    <location>
        <begin position="1"/>
        <end position="24"/>
    </location>
</feature>
<keyword evidence="5" id="KW-1185">Reference proteome</keyword>
<evidence type="ECO:0000313" key="5">
    <source>
        <dbReference type="Proteomes" id="UP000315471"/>
    </source>
</evidence>
<evidence type="ECO:0000256" key="2">
    <source>
        <dbReference type="PROSITE-ProRule" id="PRU00504"/>
    </source>
</evidence>
<dbReference type="PANTHER" id="PTHR24104">
    <property type="entry name" value="E3 UBIQUITIN-PROTEIN LIGASE NHLRC1-RELATED"/>
    <property type="match status" value="1"/>
</dbReference>
<dbReference type="InterPro" id="IPR050952">
    <property type="entry name" value="TRIM-NHL_E3_ligases"/>
</dbReference>
<dbReference type="RefSeq" id="WP_197172339.1">
    <property type="nucleotide sequence ID" value="NZ_SJPY01000010.1"/>
</dbReference>
<organism evidence="4 5">
    <name type="scientific">Novipirellula aureliae</name>
    <dbReference type="NCBI Taxonomy" id="2527966"/>
    <lineage>
        <taxon>Bacteria</taxon>
        <taxon>Pseudomonadati</taxon>
        <taxon>Planctomycetota</taxon>
        <taxon>Planctomycetia</taxon>
        <taxon>Pirellulales</taxon>
        <taxon>Pirellulaceae</taxon>
        <taxon>Novipirellula</taxon>
    </lineage>
</organism>
<dbReference type="Proteomes" id="UP000315471">
    <property type="component" value="Unassembled WGS sequence"/>
</dbReference>
<dbReference type="PANTHER" id="PTHR24104:SF25">
    <property type="entry name" value="PROTEIN LIN-41"/>
    <property type="match status" value="1"/>
</dbReference>
<reference evidence="4 5" key="1">
    <citation type="submission" date="2019-02" db="EMBL/GenBank/DDBJ databases">
        <title>Deep-cultivation of Planctomycetes and their phenomic and genomic characterization uncovers novel biology.</title>
        <authorList>
            <person name="Wiegand S."/>
            <person name="Jogler M."/>
            <person name="Boedeker C."/>
            <person name="Pinto D."/>
            <person name="Vollmers J."/>
            <person name="Rivas-Marin E."/>
            <person name="Kohn T."/>
            <person name="Peeters S.H."/>
            <person name="Heuer A."/>
            <person name="Rast P."/>
            <person name="Oberbeckmann S."/>
            <person name="Bunk B."/>
            <person name="Jeske O."/>
            <person name="Meyerdierks A."/>
            <person name="Storesund J.E."/>
            <person name="Kallscheuer N."/>
            <person name="Luecker S."/>
            <person name="Lage O.M."/>
            <person name="Pohl T."/>
            <person name="Merkel B.J."/>
            <person name="Hornburger P."/>
            <person name="Mueller R.-W."/>
            <person name="Bruemmer F."/>
            <person name="Labrenz M."/>
            <person name="Spormann A.M."/>
            <person name="Op Den Camp H."/>
            <person name="Overmann J."/>
            <person name="Amann R."/>
            <person name="Jetten M.S.M."/>
            <person name="Mascher T."/>
            <person name="Medema M.H."/>
            <person name="Devos D.P."/>
            <person name="Kaster A.-K."/>
            <person name="Ovreas L."/>
            <person name="Rohde M."/>
            <person name="Galperin M.Y."/>
            <person name="Jogler C."/>
        </authorList>
    </citation>
    <scope>NUCLEOTIDE SEQUENCE [LARGE SCALE GENOMIC DNA]</scope>
    <source>
        <strain evidence="4 5">Q31b</strain>
    </source>
</reference>
<dbReference type="AlphaFoldDB" id="A0A5C6DF54"/>
<dbReference type="EMBL" id="SJPY01000010">
    <property type="protein sequence ID" value="TWU35312.1"/>
    <property type="molecule type" value="Genomic_DNA"/>
</dbReference>
<dbReference type="Gene3D" id="2.120.10.30">
    <property type="entry name" value="TolB, C-terminal domain"/>
    <property type="match status" value="2"/>
</dbReference>
<keyword evidence="3" id="KW-0732">Signal</keyword>
<dbReference type="Pfam" id="PF01436">
    <property type="entry name" value="NHL"/>
    <property type="match status" value="1"/>
</dbReference>
<evidence type="ECO:0000256" key="3">
    <source>
        <dbReference type="SAM" id="SignalP"/>
    </source>
</evidence>
<protein>
    <submittedName>
        <fullName evidence="4">NHL repeat protein</fullName>
    </submittedName>
</protein>
<feature type="chain" id="PRO_5023118463" evidence="3">
    <location>
        <begin position="25"/>
        <end position="337"/>
    </location>
</feature>
<name>A0A5C6DF54_9BACT</name>